<keyword evidence="4" id="KW-1185">Reference proteome</keyword>
<dbReference type="AlphaFoldDB" id="A0A934NPM8"/>
<dbReference type="RefSeq" id="WP_199703685.1">
    <property type="nucleotide sequence ID" value="NZ_JAEMNV010000003.1"/>
</dbReference>
<evidence type="ECO:0000313" key="3">
    <source>
        <dbReference type="EMBL" id="MBJ8338960.1"/>
    </source>
</evidence>
<protein>
    <submittedName>
        <fullName evidence="3">Uncharacterized protein</fullName>
    </submittedName>
</protein>
<sequence>MAPTRRSSTLIATIVAALALVGCGDSADPVTAEPTVAQTMSGVPTLYDPLEAEIDIRTDPSASNASTVSPSSGVYAVLMIEMHDLDAKFEADIDVTFGSVSETGTLTPTDQRTTQASITGKGEVAVDFGPTFKAGTYYVSFQLRTMIEGYESTSYSHSFDVEESSPGTSASPAAKDSNPSLFEPWLADAELKRDLDVEGRLVSPFDRTETIVVVATVETRNVTDSIPVQLRTTWTSESDGKIVKEDEVAGNASGNNQWTFEAGPFPAGTYGIVVHIGDDSSGTSIGLSFVVE</sequence>
<evidence type="ECO:0000256" key="1">
    <source>
        <dbReference type="SAM" id="MobiDB-lite"/>
    </source>
</evidence>
<name>A0A934NPM8_9NOCA</name>
<feature type="region of interest" description="Disordered" evidence="1">
    <location>
        <begin position="158"/>
        <end position="178"/>
    </location>
</feature>
<proteinExistence type="predicted"/>
<dbReference type="PROSITE" id="PS51257">
    <property type="entry name" value="PROKAR_LIPOPROTEIN"/>
    <property type="match status" value="1"/>
</dbReference>
<feature type="signal peptide" evidence="2">
    <location>
        <begin position="1"/>
        <end position="27"/>
    </location>
</feature>
<keyword evidence="2" id="KW-0732">Signal</keyword>
<evidence type="ECO:0000256" key="2">
    <source>
        <dbReference type="SAM" id="SignalP"/>
    </source>
</evidence>
<dbReference type="Proteomes" id="UP000655868">
    <property type="component" value="Unassembled WGS sequence"/>
</dbReference>
<feature type="chain" id="PRO_5037934292" evidence="2">
    <location>
        <begin position="28"/>
        <end position="292"/>
    </location>
</feature>
<gene>
    <name evidence="3" type="ORF">JGU71_08695</name>
</gene>
<evidence type="ECO:0000313" key="4">
    <source>
        <dbReference type="Proteomes" id="UP000655868"/>
    </source>
</evidence>
<accession>A0A934NPM8</accession>
<organism evidence="3 4">
    <name type="scientific">Antrihabitans stalagmiti</name>
    <dbReference type="NCBI Taxonomy" id="2799499"/>
    <lineage>
        <taxon>Bacteria</taxon>
        <taxon>Bacillati</taxon>
        <taxon>Actinomycetota</taxon>
        <taxon>Actinomycetes</taxon>
        <taxon>Mycobacteriales</taxon>
        <taxon>Nocardiaceae</taxon>
        <taxon>Antrihabitans</taxon>
    </lineage>
</organism>
<dbReference type="EMBL" id="JAEMNV010000003">
    <property type="protein sequence ID" value="MBJ8338960.1"/>
    <property type="molecule type" value="Genomic_DNA"/>
</dbReference>
<comment type="caution">
    <text evidence="3">The sequence shown here is derived from an EMBL/GenBank/DDBJ whole genome shotgun (WGS) entry which is preliminary data.</text>
</comment>
<reference evidence="3" key="1">
    <citation type="submission" date="2020-12" db="EMBL/GenBank/DDBJ databases">
        <title>Antrihabitans popcorni sp. nov. and Antrihabitans auranticaus sp. nov., isolated from a larva cave.</title>
        <authorList>
            <person name="Lee S.D."/>
            <person name="Kim I.S."/>
        </authorList>
    </citation>
    <scope>NUCLEOTIDE SEQUENCE</scope>
    <source>
        <strain evidence="3">YC3-6</strain>
    </source>
</reference>